<dbReference type="Pfam" id="PF00027">
    <property type="entry name" value="cNMP_binding"/>
    <property type="match status" value="1"/>
</dbReference>
<reference evidence="7 8" key="1">
    <citation type="submission" date="2018-03" db="EMBL/GenBank/DDBJ databases">
        <title>Genomic Encyclopedia of Archaeal and Bacterial Type Strains, Phase II (KMG-II): from individual species to whole genera.</title>
        <authorList>
            <person name="Goeker M."/>
        </authorList>
    </citation>
    <scope>NUCLEOTIDE SEQUENCE [LARGE SCALE GENOMIC DNA]</scope>
    <source>
        <strain evidence="7 8">DSM 27267</strain>
    </source>
</reference>
<dbReference type="SMART" id="SM00419">
    <property type="entry name" value="HTH_CRP"/>
    <property type="match status" value="1"/>
</dbReference>
<evidence type="ECO:0000256" key="2">
    <source>
        <dbReference type="ARBA" id="ARBA00023125"/>
    </source>
</evidence>
<evidence type="ECO:0000259" key="4">
    <source>
        <dbReference type="PROSITE" id="PS50042"/>
    </source>
</evidence>
<accession>A0A2P8CKJ2</accession>
<comment type="caution">
    <text evidence="7">The sequence shown here is derived from an EMBL/GenBank/DDBJ whole genome shotgun (WGS) entry which is preliminary data.</text>
</comment>
<dbReference type="InterPro" id="IPR036388">
    <property type="entry name" value="WH-like_DNA-bd_sf"/>
</dbReference>
<dbReference type="PANTHER" id="PTHR24567">
    <property type="entry name" value="CRP FAMILY TRANSCRIPTIONAL REGULATORY PROTEIN"/>
    <property type="match status" value="1"/>
</dbReference>
<dbReference type="OrthoDB" id="1116216at2"/>
<feature type="domain" description="HTH crp-type" evidence="5">
    <location>
        <begin position="151"/>
        <end position="220"/>
    </location>
</feature>
<dbReference type="Pfam" id="PF13545">
    <property type="entry name" value="HTH_Crp_2"/>
    <property type="match status" value="1"/>
</dbReference>
<dbReference type="Gene3D" id="1.10.10.10">
    <property type="entry name" value="Winged helix-like DNA-binding domain superfamily/Winged helix DNA-binding domain"/>
    <property type="match status" value="1"/>
</dbReference>
<dbReference type="Gene3D" id="2.60.120.10">
    <property type="entry name" value="Jelly Rolls"/>
    <property type="match status" value="1"/>
</dbReference>
<dbReference type="GO" id="GO:0003677">
    <property type="term" value="F:DNA binding"/>
    <property type="evidence" value="ECO:0007669"/>
    <property type="project" value="UniProtKB-KW"/>
</dbReference>
<dbReference type="GO" id="GO:0005829">
    <property type="term" value="C:cytosol"/>
    <property type="evidence" value="ECO:0007669"/>
    <property type="project" value="TreeGrafter"/>
</dbReference>
<keyword evidence="2" id="KW-0238">DNA-binding</keyword>
<dbReference type="AlphaFoldDB" id="A0A2P8CKJ2"/>
<keyword evidence="9" id="KW-1185">Reference proteome</keyword>
<dbReference type="CDD" id="cd00038">
    <property type="entry name" value="CAP_ED"/>
    <property type="match status" value="1"/>
</dbReference>
<evidence type="ECO:0000256" key="1">
    <source>
        <dbReference type="ARBA" id="ARBA00023015"/>
    </source>
</evidence>
<protein>
    <submittedName>
        <fullName evidence="7">CRP-like cAMP-binding protein</fullName>
    </submittedName>
</protein>
<evidence type="ECO:0000313" key="9">
    <source>
        <dbReference type="Proteomes" id="UP000396862"/>
    </source>
</evidence>
<name>A0A2P8CKJ2_9BACT</name>
<evidence type="ECO:0000256" key="3">
    <source>
        <dbReference type="ARBA" id="ARBA00023163"/>
    </source>
</evidence>
<dbReference type="EMBL" id="BLAU01000001">
    <property type="protein sequence ID" value="GET20099.1"/>
    <property type="molecule type" value="Genomic_DNA"/>
</dbReference>
<sequence length="229" mass="26672">MSTFECTCERCHLKTLFFRHITKNEIRSICTQKVEHNYEKGDVILREGDPIKNFLYLKEGLVKLSRTTGDDKEQIISFAKPFDFVSLLSVFSSESYHYTVTAIEDSTTCELDLEQVKEIARENGVFTLDLMTRVSEATDRIILDNLEIKQKHLHGRVAYVLLFFANKVYERDDFELPISRKEIAEYIGMTTENVIRTLSEFKKDKIIRIFGKEIDIVDKERLESISLHG</sequence>
<dbReference type="InterPro" id="IPR012318">
    <property type="entry name" value="HTH_CRP"/>
</dbReference>
<evidence type="ECO:0000259" key="5">
    <source>
        <dbReference type="PROSITE" id="PS51063"/>
    </source>
</evidence>
<dbReference type="EMBL" id="PYGC01000001">
    <property type="protein sequence ID" value="PSK85479.1"/>
    <property type="molecule type" value="Genomic_DNA"/>
</dbReference>
<organism evidence="7 8">
    <name type="scientific">Prolixibacter denitrificans</name>
    <dbReference type="NCBI Taxonomy" id="1541063"/>
    <lineage>
        <taxon>Bacteria</taxon>
        <taxon>Pseudomonadati</taxon>
        <taxon>Bacteroidota</taxon>
        <taxon>Bacteroidia</taxon>
        <taxon>Marinilabiliales</taxon>
        <taxon>Prolixibacteraceae</taxon>
        <taxon>Prolixibacter</taxon>
    </lineage>
</organism>
<dbReference type="GO" id="GO:0003700">
    <property type="term" value="F:DNA-binding transcription factor activity"/>
    <property type="evidence" value="ECO:0007669"/>
    <property type="project" value="TreeGrafter"/>
</dbReference>
<dbReference type="InterPro" id="IPR018490">
    <property type="entry name" value="cNMP-bd_dom_sf"/>
</dbReference>
<dbReference type="InterPro" id="IPR036390">
    <property type="entry name" value="WH_DNA-bd_sf"/>
</dbReference>
<dbReference type="SUPFAM" id="SSF46785">
    <property type="entry name" value="Winged helix' DNA-binding domain"/>
    <property type="match status" value="1"/>
</dbReference>
<reference evidence="6 9" key="2">
    <citation type="submission" date="2019-10" db="EMBL/GenBank/DDBJ databases">
        <title>Prolixibacter strains distinguished by the presence of nitrate reductase genes were adept at nitrate-dependent anaerobic corrosion of metallic iron and carbon steel.</title>
        <authorList>
            <person name="Iino T."/>
            <person name="Shono N."/>
            <person name="Ito K."/>
            <person name="Nakamura R."/>
            <person name="Sueoka K."/>
            <person name="Harayama S."/>
            <person name="Ohkuma M."/>
        </authorList>
    </citation>
    <scope>NUCLEOTIDE SEQUENCE [LARGE SCALE GENOMIC DNA]</scope>
    <source>
        <strain evidence="6 9">MIC1-1</strain>
    </source>
</reference>
<dbReference type="Proteomes" id="UP000396862">
    <property type="component" value="Unassembled WGS sequence"/>
</dbReference>
<evidence type="ECO:0000313" key="8">
    <source>
        <dbReference type="Proteomes" id="UP000240621"/>
    </source>
</evidence>
<dbReference type="RefSeq" id="WP_106540520.1">
    <property type="nucleotide sequence ID" value="NZ_BLAU01000001.1"/>
</dbReference>
<dbReference type="InterPro" id="IPR014710">
    <property type="entry name" value="RmlC-like_jellyroll"/>
</dbReference>
<evidence type="ECO:0000313" key="6">
    <source>
        <dbReference type="EMBL" id="GET20099.1"/>
    </source>
</evidence>
<dbReference type="PROSITE" id="PS50042">
    <property type="entry name" value="CNMP_BINDING_3"/>
    <property type="match status" value="1"/>
</dbReference>
<dbReference type="SUPFAM" id="SSF51206">
    <property type="entry name" value="cAMP-binding domain-like"/>
    <property type="match status" value="1"/>
</dbReference>
<feature type="domain" description="Cyclic nucleotide-binding" evidence="4">
    <location>
        <begin position="17"/>
        <end position="119"/>
    </location>
</feature>
<dbReference type="SMART" id="SM00100">
    <property type="entry name" value="cNMP"/>
    <property type="match status" value="1"/>
</dbReference>
<dbReference type="Proteomes" id="UP000240621">
    <property type="component" value="Unassembled WGS sequence"/>
</dbReference>
<gene>
    <name evidence="7" type="ORF">CLV93_101435</name>
    <name evidence="6" type="ORF">JCM18694_03450</name>
</gene>
<keyword evidence="3" id="KW-0804">Transcription</keyword>
<dbReference type="CDD" id="cd00092">
    <property type="entry name" value="HTH_CRP"/>
    <property type="match status" value="1"/>
</dbReference>
<dbReference type="PANTHER" id="PTHR24567:SF28">
    <property type="entry name" value="LISTERIOLYSIN REGULATORY PROTEIN"/>
    <property type="match status" value="1"/>
</dbReference>
<evidence type="ECO:0000313" key="7">
    <source>
        <dbReference type="EMBL" id="PSK85479.1"/>
    </source>
</evidence>
<dbReference type="InterPro" id="IPR000595">
    <property type="entry name" value="cNMP-bd_dom"/>
</dbReference>
<proteinExistence type="predicted"/>
<keyword evidence="1" id="KW-0805">Transcription regulation</keyword>
<dbReference type="InterPro" id="IPR050397">
    <property type="entry name" value="Env_Response_Regulators"/>
</dbReference>
<dbReference type="PROSITE" id="PS51063">
    <property type="entry name" value="HTH_CRP_2"/>
    <property type="match status" value="1"/>
</dbReference>
<dbReference type="PRINTS" id="PR00034">
    <property type="entry name" value="HTHCRP"/>
</dbReference>